<evidence type="ECO:0000256" key="5">
    <source>
        <dbReference type="SAM" id="Phobius"/>
    </source>
</evidence>
<sequence>MEKTNPEARSIGAFFDVDETLVRGATAFWAAREMFSQGFFSLRDLQYAARQTLRFVLLGENAGKIGEFGDRAAKVLEGNSVEHLLHLSEKVYDQYFVPHVYQATYERLKEHSAAGHQVWLISATPWLLAEVIARRLGASGGVGTRMQVSGDRLIGKLEGHLVHGPGKVKVLKEIAEEHQIDLSRSWAYSDSANDIPMLSAVGHPVAVNPDRELTEYARQQNWEILNARERRDVIRRGAIMAALVVGGGTAVVWSAWKLARLAPRTR</sequence>
<keyword evidence="3 6" id="KW-0378">Hydrolase</keyword>
<dbReference type="InterPro" id="IPR036412">
    <property type="entry name" value="HAD-like_sf"/>
</dbReference>
<dbReference type="Pfam" id="PF12710">
    <property type="entry name" value="HAD"/>
    <property type="match status" value="1"/>
</dbReference>
<dbReference type="AlphaFoldDB" id="A0AAU7V716"/>
<evidence type="ECO:0000256" key="3">
    <source>
        <dbReference type="ARBA" id="ARBA00022801"/>
    </source>
</evidence>
<dbReference type="InterPro" id="IPR050582">
    <property type="entry name" value="HAD-like_SerB"/>
</dbReference>
<dbReference type="NCBIfam" id="TIGR01488">
    <property type="entry name" value="HAD-SF-IB"/>
    <property type="match status" value="1"/>
</dbReference>
<dbReference type="GO" id="GO:0046872">
    <property type="term" value="F:metal ion binding"/>
    <property type="evidence" value="ECO:0007669"/>
    <property type="project" value="UniProtKB-KW"/>
</dbReference>
<name>A0AAU7V716_9ACTO</name>
<dbReference type="PANTHER" id="PTHR43344">
    <property type="entry name" value="PHOSPHOSERINE PHOSPHATASE"/>
    <property type="match status" value="1"/>
</dbReference>
<keyword evidence="2" id="KW-0479">Metal-binding</keyword>
<dbReference type="NCBIfam" id="TIGR01490">
    <property type="entry name" value="HAD-SF-IB-hyp1"/>
    <property type="match status" value="1"/>
</dbReference>
<protein>
    <submittedName>
        <fullName evidence="6">HAD-IB family hydrolase</fullName>
    </submittedName>
</protein>
<dbReference type="Gene3D" id="3.40.50.1000">
    <property type="entry name" value="HAD superfamily/HAD-like"/>
    <property type="match status" value="1"/>
</dbReference>
<dbReference type="KEGG" id="sapp:SAC06_09130"/>
<dbReference type="InterPro" id="IPR023214">
    <property type="entry name" value="HAD_sf"/>
</dbReference>
<dbReference type="CDD" id="cd02612">
    <property type="entry name" value="HAD_PGPPase"/>
    <property type="match status" value="1"/>
</dbReference>
<dbReference type="SUPFAM" id="SSF56784">
    <property type="entry name" value="HAD-like"/>
    <property type="match status" value="1"/>
</dbReference>
<evidence type="ECO:0000256" key="2">
    <source>
        <dbReference type="ARBA" id="ARBA00022723"/>
    </source>
</evidence>
<keyword evidence="5" id="KW-0812">Transmembrane</keyword>
<evidence type="ECO:0000313" key="6">
    <source>
        <dbReference type="EMBL" id="XBW07794.1"/>
    </source>
</evidence>
<dbReference type="RefSeq" id="WP_350257996.1">
    <property type="nucleotide sequence ID" value="NZ_CP138335.1"/>
</dbReference>
<keyword evidence="4" id="KW-0460">Magnesium</keyword>
<keyword evidence="5" id="KW-1133">Transmembrane helix</keyword>
<gene>
    <name evidence="6" type="ORF">SAC06_09130</name>
</gene>
<keyword evidence="5" id="KW-0472">Membrane</keyword>
<dbReference type="InterPro" id="IPR006385">
    <property type="entry name" value="HAD_hydro_SerB1"/>
</dbReference>
<comment type="similarity">
    <text evidence="1">Belongs to the HAD-like hydrolase superfamily. SerB family.</text>
</comment>
<dbReference type="EMBL" id="CP138335">
    <property type="protein sequence ID" value="XBW07794.1"/>
    <property type="molecule type" value="Genomic_DNA"/>
</dbReference>
<evidence type="ECO:0000256" key="1">
    <source>
        <dbReference type="ARBA" id="ARBA00009184"/>
    </source>
</evidence>
<dbReference type="GO" id="GO:0016787">
    <property type="term" value="F:hydrolase activity"/>
    <property type="evidence" value="ECO:0007669"/>
    <property type="project" value="UniProtKB-KW"/>
</dbReference>
<dbReference type="Gene3D" id="1.20.1440.100">
    <property type="entry name" value="SG protein - dephosphorylation function"/>
    <property type="match status" value="1"/>
</dbReference>
<feature type="transmembrane region" description="Helical" evidence="5">
    <location>
        <begin position="238"/>
        <end position="256"/>
    </location>
</feature>
<dbReference type="PANTHER" id="PTHR43344:SF13">
    <property type="entry name" value="PHOSPHATASE RV3661-RELATED"/>
    <property type="match status" value="1"/>
</dbReference>
<accession>A0AAU7V716</accession>
<reference evidence="6" key="1">
    <citation type="submission" date="2023-11" db="EMBL/GenBank/DDBJ databases">
        <title>Scrofimicrobium hongkongense sp. nov., isolated from a patient with peritonitis.</title>
        <authorList>
            <person name="Lao H.Y."/>
            <person name="Wong A.Y.P."/>
            <person name="Ng T.L."/>
            <person name="Wong R.Y.L."/>
            <person name="Yau M.C.Y."/>
            <person name="Lam J.Y.W."/>
            <person name="Siu G.K.H."/>
        </authorList>
    </citation>
    <scope>NUCLEOTIDE SEQUENCE</scope>
    <source>
        <strain evidence="6">R131</strain>
    </source>
</reference>
<organism evidence="6">
    <name type="scientific">Scrofimicrobium appendicitidis</name>
    <dbReference type="NCBI Taxonomy" id="3079930"/>
    <lineage>
        <taxon>Bacteria</taxon>
        <taxon>Bacillati</taxon>
        <taxon>Actinomycetota</taxon>
        <taxon>Actinomycetes</taxon>
        <taxon>Actinomycetales</taxon>
        <taxon>Actinomycetaceae</taxon>
        <taxon>Scrofimicrobium</taxon>
    </lineage>
</organism>
<proteinExistence type="inferred from homology"/>
<evidence type="ECO:0000256" key="4">
    <source>
        <dbReference type="ARBA" id="ARBA00022842"/>
    </source>
</evidence>